<dbReference type="Gene3D" id="3.40.50.2300">
    <property type="match status" value="2"/>
</dbReference>
<evidence type="ECO:0000313" key="6">
    <source>
        <dbReference type="EMBL" id="AZI59134.1"/>
    </source>
</evidence>
<dbReference type="PROSITE" id="PS51257">
    <property type="entry name" value="PROKAR_LIPOPROTEIN"/>
    <property type="match status" value="1"/>
</dbReference>
<organism evidence="6 7">
    <name type="scientific">Nakamurella antarctica</name>
    <dbReference type="NCBI Taxonomy" id="1902245"/>
    <lineage>
        <taxon>Bacteria</taxon>
        <taxon>Bacillati</taxon>
        <taxon>Actinomycetota</taxon>
        <taxon>Actinomycetes</taxon>
        <taxon>Nakamurellales</taxon>
        <taxon>Nakamurellaceae</taxon>
        <taxon>Nakamurella</taxon>
    </lineage>
</organism>
<keyword evidence="2 4" id="KW-0732">Signal</keyword>
<dbReference type="InterPro" id="IPR025997">
    <property type="entry name" value="SBP_2_dom"/>
</dbReference>
<name>A0A3G8ZXI5_9ACTN</name>
<sequence length="404" mass="40871">MNNRSVSLIGLLAATTLLVAACGSDSKTAASSSSAAAPAASSSAAPASSSSSSESSAAMTSSMSSEAPAASSSSAAPAAGGVGKIGVILPDSKSSARWETADRPALSEAFKAAGVEFDIQNAQGDKAAMATIADQMINSGVTVLMIVNLDNESGAAIEKKAAEAGVKTIDYDRLTLGGVADYYVSFDNVKVGELQGQGLAGCLGAGDKNIVYLNGSPTDSNATSFSKGAHSVLDPMTNYKVLDEQAVPDWDNQQAATIFEQMFTAQGGKIDGVLAANDGLGNATISVLKKNGLNGKVFVTGQDATVEGLQNILVGDQCMTVYKAIKKVAAAASGLAIALATGKEGTTNGKVMDTVSNREVPSVLETPQIITKDNVKDVVDDGYVKAADLCIEAYKAACDAAGIK</sequence>
<evidence type="ECO:0000256" key="3">
    <source>
        <dbReference type="SAM" id="MobiDB-lite"/>
    </source>
</evidence>
<feature type="region of interest" description="Disordered" evidence="3">
    <location>
        <begin position="28"/>
        <end position="60"/>
    </location>
</feature>
<evidence type="ECO:0000256" key="2">
    <source>
        <dbReference type="ARBA" id="ARBA00022729"/>
    </source>
</evidence>
<dbReference type="PANTHER" id="PTHR30036:SF1">
    <property type="entry name" value="D-XYLOSE-BINDING PERIPLASMIC PROTEIN"/>
    <property type="match status" value="1"/>
</dbReference>
<feature type="signal peptide" evidence="4">
    <location>
        <begin position="1"/>
        <end position="20"/>
    </location>
</feature>
<dbReference type="EMBL" id="CP034170">
    <property type="protein sequence ID" value="AZI59134.1"/>
    <property type="molecule type" value="Genomic_DNA"/>
</dbReference>
<accession>A0A3G8ZXI5</accession>
<keyword evidence="7" id="KW-1185">Reference proteome</keyword>
<feature type="domain" description="Periplasmic binding protein" evidence="5">
    <location>
        <begin position="85"/>
        <end position="344"/>
    </location>
</feature>
<dbReference type="KEGG" id="nak:EH165_14275"/>
<proteinExistence type="predicted"/>
<comment type="subcellular location">
    <subcellularLocation>
        <location evidence="1">Cell envelope</location>
    </subcellularLocation>
</comment>
<dbReference type="AlphaFoldDB" id="A0A3G8ZXI5"/>
<dbReference type="GO" id="GO:0030246">
    <property type="term" value="F:carbohydrate binding"/>
    <property type="evidence" value="ECO:0007669"/>
    <property type="project" value="TreeGrafter"/>
</dbReference>
<evidence type="ECO:0000256" key="4">
    <source>
        <dbReference type="SAM" id="SignalP"/>
    </source>
</evidence>
<dbReference type="SUPFAM" id="SSF53822">
    <property type="entry name" value="Periplasmic binding protein-like I"/>
    <property type="match status" value="1"/>
</dbReference>
<reference evidence="6 7" key="2">
    <citation type="submission" date="2018-12" db="EMBL/GenBank/DDBJ databases">
        <title>Nakamurella antarcticus sp. nov., isolated from Antarctica South Shetland Islands soil.</title>
        <authorList>
            <person name="Peng F."/>
        </authorList>
    </citation>
    <scope>NUCLEOTIDE SEQUENCE [LARGE SCALE GENOMIC DNA]</scope>
    <source>
        <strain evidence="6 7">S14-144</strain>
    </source>
</reference>
<evidence type="ECO:0000256" key="1">
    <source>
        <dbReference type="ARBA" id="ARBA00004196"/>
    </source>
</evidence>
<dbReference type="GO" id="GO:0030288">
    <property type="term" value="C:outer membrane-bounded periplasmic space"/>
    <property type="evidence" value="ECO:0007669"/>
    <property type="project" value="TreeGrafter"/>
</dbReference>
<dbReference type="PANTHER" id="PTHR30036">
    <property type="entry name" value="D-XYLOSE-BINDING PERIPLASMIC PROTEIN"/>
    <property type="match status" value="1"/>
</dbReference>
<dbReference type="Proteomes" id="UP000268084">
    <property type="component" value="Chromosome"/>
</dbReference>
<feature type="chain" id="PRO_5039144407" evidence="4">
    <location>
        <begin position="21"/>
        <end position="404"/>
    </location>
</feature>
<evidence type="ECO:0000259" key="5">
    <source>
        <dbReference type="Pfam" id="PF13407"/>
    </source>
</evidence>
<gene>
    <name evidence="6" type="ORF">EH165_14275</name>
</gene>
<dbReference type="OrthoDB" id="9773673at2"/>
<dbReference type="InterPro" id="IPR028082">
    <property type="entry name" value="Peripla_BP_I"/>
</dbReference>
<protein>
    <submittedName>
        <fullName evidence="6">Sugar ABC transporter substrate-binding protein</fullName>
    </submittedName>
</protein>
<reference evidence="6 7" key="1">
    <citation type="submission" date="2018-11" db="EMBL/GenBank/DDBJ databases">
        <authorList>
            <person name="Da X."/>
        </authorList>
    </citation>
    <scope>NUCLEOTIDE SEQUENCE [LARGE SCALE GENOMIC DNA]</scope>
    <source>
        <strain evidence="6 7">S14-144</strain>
    </source>
</reference>
<evidence type="ECO:0000313" key="7">
    <source>
        <dbReference type="Proteomes" id="UP000268084"/>
    </source>
</evidence>
<dbReference type="Pfam" id="PF13407">
    <property type="entry name" value="Peripla_BP_4"/>
    <property type="match status" value="1"/>
</dbReference>
<dbReference type="InterPro" id="IPR050555">
    <property type="entry name" value="Bact_Solute-Bind_Prot2"/>
</dbReference>